<proteinExistence type="predicted"/>
<dbReference type="AlphaFoldDB" id="A0AAV5WKH4"/>
<protein>
    <submittedName>
        <fullName evidence="1">Uncharacterized protein</fullName>
    </submittedName>
</protein>
<name>A0AAV5WKH4_9BILA</name>
<dbReference type="Proteomes" id="UP001432322">
    <property type="component" value="Unassembled WGS sequence"/>
</dbReference>
<sequence>GYVGCSYVKDQIYSSPLNTVLDTFTVNAKNLDMDADYNLQAAADTVHITVNNEKVDLVGQSTLTKHWDADSFDMTISWIRNSPFSNFAVQFDFGL</sequence>
<organism evidence="1 2">
    <name type="scientific">Pristionchus fissidentatus</name>
    <dbReference type="NCBI Taxonomy" id="1538716"/>
    <lineage>
        <taxon>Eukaryota</taxon>
        <taxon>Metazoa</taxon>
        <taxon>Ecdysozoa</taxon>
        <taxon>Nematoda</taxon>
        <taxon>Chromadorea</taxon>
        <taxon>Rhabditida</taxon>
        <taxon>Rhabditina</taxon>
        <taxon>Diplogasteromorpha</taxon>
        <taxon>Diplogasteroidea</taxon>
        <taxon>Neodiplogasteridae</taxon>
        <taxon>Pristionchus</taxon>
    </lineage>
</organism>
<dbReference type="EMBL" id="BTSY01000006">
    <property type="protein sequence ID" value="GMT31229.1"/>
    <property type="molecule type" value="Genomic_DNA"/>
</dbReference>
<accession>A0AAV5WKH4</accession>
<gene>
    <name evidence="1" type="ORF">PFISCL1PPCAC_22526</name>
</gene>
<feature type="non-terminal residue" evidence="1">
    <location>
        <position position="95"/>
    </location>
</feature>
<comment type="caution">
    <text evidence="1">The sequence shown here is derived from an EMBL/GenBank/DDBJ whole genome shotgun (WGS) entry which is preliminary data.</text>
</comment>
<feature type="non-terminal residue" evidence="1">
    <location>
        <position position="1"/>
    </location>
</feature>
<keyword evidence="2" id="KW-1185">Reference proteome</keyword>
<reference evidence="1" key="1">
    <citation type="submission" date="2023-10" db="EMBL/GenBank/DDBJ databases">
        <title>Genome assembly of Pristionchus species.</title>
        <authorList>
            <person name="Yoshida K."/>
            <person name="Sommer R.J."/>
        </authorList>
    </citation>
    <scope>NUCLEOTIDE SEQUENCE</scope>
    <source>
        <strain evidence="1">RS5133</strain>
    </source>
</reference>
<evidence type="ECO:0000313" key="2">
    <source>
        <dbReference type="Proteomes" id="UP001432322"/>
    </source>
</evidence>
<evidence type="ECO:0000313" key="1">
    <source>
        <dbReference type="EMBL" id="GMT31229.1"/>
    </source>
</evidence>